<name>A0A0F7SEY7_PHARH</name>
<evidence type="ECO:0000256" key="6">
    <source>
        <dbReference type="ARBA" id="ARBA00047984"/>
    </source>
</evidence>
<keyword evidence="4 10" id="KW-0347">Helicase</keyword>
<evidence type="ECO:0000313" key="10">
    <source>
        <dbReference type="EMBL" id="CDZ96590.1"/>
    </source>
</evidence>
<dbReference type="SMART" id="SM00487">
    <property type="entry name" value="DEXDc"/>
    <property type="match status" value="1"/>
</dbReference>
<organism evidence="10">
    <name type="scientific">Phaffia rhodozyma</name>
    <name type="common">Yeast</name>
    <name type="synonym">Xanthophyllomyces dendrorhous</name>
    <dbReference type="NCBI Taxonomy" id="264483"/>
    <lineage>
        <taxon>Eukaryota</taxon>
        <taxon>Fungi</taxon>
        <taxon>Dikarya</taxon>
        <taxon>Basidiomycota</taxon>
        <taxon>Agaricomycotina</taxon>
        <taxon>Tremellomycetes</taxon>
        <taxon>Cystofilobasidiales</taxon>
        <taxon>Mrakiaceae</taxon>
        <taxon>Phaffia</taxon>
    </lineage>
</organism>
<comment type="catalytic activity">
    <reaction evidence="6">
        <text>ATP + H2O = ADP + phosphate + H(+)</text>
        <dbReference type="Rhea" id="RHEA:13065"/>
        <dbReference type="ChEBI" id="CHEBI:15377"/>
        <dbReference type="ChEBI" id="CHEBI:15378"/>
        <dbReference type="ChEBI" id="CHEBI:30616"/>
        <dbReference type="ChEBI" id="CHEBI:43474"/>
        <dbReference type="ChEBI" id="CHEBI:456216"/>
        <dbReference type="EC" id="3.6.4.13"/>
    </reaction>
</comment>
<dbReference type="SUPFAM" id="SSF52540">
    <property type="entry name" value="P-loop containing nucleoside triphosphate hydrolases"/>
    <property type="match status" value="2"/>
</dbReference>
<dbReference type="EC" id="3.6.4.13" evidence="1"/>
<sequence>MSVLLARARVPAARCFSTCTCTLFPRFNPLSPILSGSETQKSVEDIESTPPNIRTDDMEFRPTTSLSEFTLSRAKPPFNSPYFPPRRPPPSSKSLQERMKGKINIGKLMPFQQEPLDRNNAELDELSIRQEQADELMKQSLKEEQIRFSKQMSKREKLARRKRVQGLDLDIEYNAQLDIPTTKAKLGEDSLLVSGVRPVVAQAVRQAFPKFKELTDFQQEFIQRIISRGDVVGRDSTGQGKTFALLLALLSLPRTSSTHITSVLIVSSTSLANQIKQWASLIVPEAYLATSVGTLVVKSSQEIDVEEYRAILRSPPHILVATPNAIANSLMENALSLKDVQTIAIDEADAMCNIPSQNAGRRAFEAFVTKPPIAIRTIRRLFSLIQDQGRGPTGKPQMVICSATISNHFTNFITNQEAWVRPGANITAQSFNSNSNINVAPHRLKKPSSVDHHCITVSPAGSIRNTFSTTASPTEPLPAHPLPTDKDGKPCGTTAQPHMMEAFAQVYAMNGGLGDQNRSLLIVPDKEALKNAEFDLKDLGIRYVLIENSTGLSNEEAAGIVPTPTLVRGNPNRARNRRPKVNESEEKTGESEEKVASGDSGHEGGTFSEDPADTSLLYVATSETVRGLDIPSLSAVYIFSSSIASEADYTHFAGRLGRITSKTSPSKKGQVIILNRGDEFESSEAAKRRELNMARWAEKRKDEILLGQLDKTIKQINEEANGRFQYKDEEAIRLLRFTRNIGFVSMKGLE</sequence>
<evidence type="ECO:0000256" key="2">
    <source>
        <dbReference type="ARBA" id="ARBA00022741"/>
    </source>
</evidence>
<dbReference type="PROSITE" id="PS51192">
    <property type="entry name" value="HELICASE_ATP_BIND_1"/>
    <property type="match status" value="1"/>
</dbReference>
<evidence type="ECO:0000256" key="4">
    <source>
        <dbReference type="ARBA" id="ARBA00022806"/>
    </source>
</evidence>
<feature type="region of interest" description="Disordered" evidence="8">
    <location>
        <begin position="73"/>
        <end position="95"/>
    </location>
</feature>
<dbReference type="GO" id="GO:0005524">
    <property type="term" value="F:ATP binding"/>
    <property type="evidence" value="ECO:0007669"/>
    <property type="project" value="UniProtKB-KW"/>
</dbReference>
<keyword evidence="2" id="KW-0547">Nucleotide-binding</keyword>
<keyword evidence="5" id="KW-0067">ATP-binding</keyword>
<dbReference type="EMBL" id="LN483144">
    <property type="protein sequence ID" value="CDZ96590.1"/>
    <property type="molecule type" value="Genomic_DNA"/>
</dbReference>
<dbReference type="InterPro" id="IPR027417">
    <property type="entry name" value="P-loop_NTPase"/>
</dbReference>
<evidence type="ECO:0000256" key="7">
    <source>
        <dbReference type="SAM" id="Coils"/>
    </source>
</evidence>
<evidence type="ECO:0000256" key="5">
    <source>
        <dbReference type="ARBA" id="ARBA00022840"/>
    </source>
</evidence>
<dbReference type="InterPro" id="IPR014001">
    <property type="entry name" value="Helicase_ATP-bd"/>
</dbReference>
<reference evidence="10" key="1">
    <citation type="submission" date="2014-08" db="EMBL/GenBank/DDBJ databases">
        <authorList>
            <person name="Sharma Rahul"/>
            <person name="Thines Marco"/>
        </authorList>
    </citation>
    <scope>NUCLEOTIDE SEQUENCE</scope>
</reference>
<proteinExistence type="predicted"/>
<feature type="region of interest" description="Disordered" evidence="8">
    <location>
        <begin position="563"/>
        <end position="611"/>
    </location>
</feature>
<dbReference type="Pfam" id="PF00270">
    <property type="entry name" value="DEAD"/>
    <property type="match status" value="1"/>
</dbReference>
<keyword evidence="3" id="KW-0378">Hydrolase</keyword>
<feature type="domain" description="Helicase ATP-binding" evidence="9">
    <location>
        <begin position="222"/>
        <end position="423"/>
    </location>
</feature>
<feature type="compositionally biased region" description="Basic and acidic residues" evidence="8">
    <location>
        <begin position="580"/>
        <end position="602"/>
    </location>
</feature>
<dbReference type="PANTHER" id="PTHR47960">
    <property type="entry name" value="DEAD-BOX ATP-DEPENDENT RNA HELICASE 50"/>
    <property type="match status" value="1"/>
</dbReference>
<dbReference type="GO" id="GO:0003676">
    <property type="term" value="F:nucleic acid binding"/>
    <property type="evidence" value="ECO:0007669"/>
    <property type="project" value="InterPro"/>
</dbReference>
<dbReference type="Gene3D" id="3.40.50.300">
    <property type="entry name" value="P-loop containing nucleotide triphosphate hydrolases"/>
    <property type="match status" value="2"/>
</dbReference>
<evidence type="ECO:0000259" key="9">
    <source>
        <dbReference type="PROSITE" id="PS51192"/>
    </source>
</evidence>
<dbReference type="InterPro" id="IPR011545">
    <property type="entry name" value="DEAD/DEAH_box_helicase_dom"/>
</dbReference>
<feature type="coiled-coil region" evidence="7">
    <location>
        <begin position="116"/>
        <end position="143"/>
    </location>
</feature>
<evidence type="ECO:0000256" key="1">
    <source>
        <dbReference type="ARBA" id="ARBA00012552"/>
    </source>
</evidence>
<dbReference type="GO" id="GO:0003724">
    <property type="term" value="F:RNA helicase activity"/>
    <property type="evidence" value="ECO:0007669"/>
    <property type="project" value="UniProtKB-EC"/>
</dbReference>
<evidence type="ECO:0000256" key="8">
    <source>
        <dbReference type="SAM" id="MobiDB-lite"/>
    </source>
</evidence>
<dbReference type="AlphaFoldDB" id="A0A0F7SEY7"/>
<evidence type="ECO:0000256" key="3">
    <source>
        <dbReference type="ARBA" id="ARBA00022801"/>
    </source>
</evidence>
<keyword evidence="7" id="KW-0175">Coiled coil</keyword>
<feature type="region of interest" description="Disordered" evidence="8">
    <location>
        <begin position="35"/>
        <end position="59"/>
    </location>
</feature>
<protein>
    <recommendedName>
        <fullName evidence="1">RNA helicase</fullName>
        <ecNumber evidence="1">3.6.4.13</ecNumber>
    </recommendedName>
</protein>
<dbReference type="GO" id="GO:0016787">
    <property type="term" value="F:hydrolase activity"/>
    <property type="evidence" value="ECO:0007669"/>
    <property type="project" value="UniProtKB-KW"/>
</dbReference>
<accession>A0A0F7SEY7</accession>
<feature type="compositionally biased region" description="Pro residues" evidence="8">
    <location>
        <begin position="78"/>
        <end position="91"/>
    </location>
</feature>